<dbReference type="Proteomes" id="UP000316639">
    <property type="component" value="Unassembled WGS sequence"/>
</dbReference>
<keyword evidence="6" id="KW-1185">Reference proteome</keyword>
<reference evidence="5 6" key="1">
    <citation type="submission" date="2019-07" db="EMBL/GenBank/DDBJ databases">
        <title>Lentzea xizangensis sp. nov., isolated from Qinghai-Tibetan Plateau Soils.</title>
        <authorList>
            <person name="Huang J."/>
        </authorList>
    </citation>
    <scope>NUCLEOTIDE SEQUENCE [LARGE SCALE GENOMIC DNA]</scope>
    <source>
        <strain evidence="5 6">FXJ1.1311</strain>
    </source>
</reference>
<evidence type="ECO:0000313" key="6">
    <source>
        <dbReference type="Proteomes" id="UP000316639"/>
    </source>
</evidence>
<feature type="transmembrane region" description="Helical" evidence="4">
    <location>
        <begin position="82"/>
        <end position="102"/>
    </location>
</feature>
<organism evidence="5 6">
    <name type="scientific">Lentzea tibetensis</name>
    <dbReference type="NCBI Taxonomy" id="2591470"/>
    <lineage>
        <taxon>Bacteria</taxon>
        <taxon>Bacillati</taxon>
        <taxon>Actinomycetota</taxon>
        <taxon>Actinomycetes</taxon>
        <taxon>Pseudonocardiales</taxon>
        <taxon>Pseudonocardiaceae</taxon>
        <taxon>Lentzea</taxon>
    </lineage>
</organism>
<dbReference type="PANTHER" id="PTHR37042:SF4">
    <property type="entry name" value="OUTER MEMBRANE PROTEIN RV1973"/>
    <property type="match status" value="1"/>
</dbReference>
<proteinExistence type="predicted"/>
<keyword evidence="4" id="KW-1133">Transmembrane helix</keyword>
<dbReference type="PANTHER" id="PTHR37042">
    <property type="entry name" value="OUTER MEMBRANE PROTEIN RV1973"/>
    <property type="match status" value="1"/>
</dbReference>
<protein>
    <recommendedName>
        <fullName evidence="7">Mce-associated membrane protein</fullName>
    </recommendedName>
</protein>
<dbReference type="EMBL" id="VOBR01000033">
    <property type="protein sequence ID" value="TWP46344.1"/>
    <property type="molecule type" value="Genomic_DNA"/>
</dbReference>
<evidence type="ECO:0000256" key="3">
    <source>
        <dbReference type="SAM" id="MobiDB-lite"/>
    </source>
</evidence>
<evidence type="ECO:0008006" key="7">
    <source>
        <dbReference type="Google" id="ProtNLM"/>
    </source>
</evidence>
<evidence type="ECO:0000256" key="2">
    <source>
        <dbReference type="ARBA" id="ARBA00023136"/>
    </source>
</evidence>
<feature type="region of interest" description="Disordered" evidence="3">
    <location>
        <begin position="1"/>
        <end position="35"/>
    </location>
</feature>
<accession>A0A563EI26</accession>
<dbReference type="GO" id="GO:0016020">
    <property type="term" value="C:membrane"/>
    <property type="evidence" value="ECO:0007669"/>
    <property type="project" value="UniProtKB-SubCell"/>
</dbReference>
<keyword evidence="4" id="KW-0812">Transmembrane</keyword>
<dbReference type="OrthoDB" id="5192320at2"/>
<sequence>MPPIRRRPVPTPPAGGRPKVAGLTKRPGGAPAEPEVAEVAEQAQVAEPVVEDVVAEETEPVAVEQVEDAAEETTADESRPNWVLPAALVVVALLLVGLGVFFQTRDNATVDMALVDSAATAEVNGQVREGIEKAFSYNFADVDATEKAANELLTGAAKCQYNAVFGPVKTLAPQQKLVVTVKVVASGVTTLRDDRANVLVFVDQVTTRTTDNQTGGGTAMLQASALKSDGRWKIDNLVMFGQTAEQTEQMRQCK</sequence>
<comment type="caution">
    <text evidence="5">The sequence shown here is derived from an EMBL/GenBank/DDBJ whole genome shotgun (WGS) entry which is preliminary data.</text>
</comment>
<keyword evidence="2 4" id="KW-0472">Membrane</keyword>
<dbReference type="RefSeq" id="WP_146358699.1">
    <property type="nucleotide sequence ID" value="NZ_VOBR01000033.1"/>
</dbReference>
<name>A0A563EI26_9PSEU</name>
<gene>
    <name evidence="5" type="ORF">FKR81_36000</name>
</gene>
<evidence type="ECO:0000313" key="5">
    <source>
        <dbReference type="EMBL" id="TWP46344.1"/>
    </source>
</evidence>
<dbReference type="AlphaFoldDB" id="A0A563EI26"/>
<comment type="subcellular location">
    <subcellularLocation>
        <location evidence="1">Membrane</location>
    </subcellularLocation>
</comment>
<evidence type="ECO:0000256" key="1">
    <source>
        <dbReference type="ARBA" id="ARBA00004370"/>
    </source>
</evidence>
<evidence type="ECO:0000256" key="4">
    <source>
        <dbReference type="SAM" id="Phobius"/>
    </source>
</evidence>